<dbReference type="Proteomes" id="UP000199663">
    <property type="component" value="Unassembled WGS sequence"/>
</dbReference>
<sequence length="249" mass="28504">MLSKGLFSFLLLFVTIQETHAQDAPKGHLMNVTELTIIPGHDLQFQEGIKAWKNCYLENKGEWKWRVWRKDQGEGSVYVLASNMANWGDMDLTDDSGNKCANLARQMINQHIEKSNNQVTRFLPEVSANVAMEDEVIGVNRFYLNMENGHKFFALIKEVEALVAKAEGSLQHYWYSWQTAGPGTPNYHVVTPFKNYAAMDSHKSVWAIIEASVGKEKRDEMQQVYRSSVKESDYSTYKLMKDISHTGKE</sequence>
<protein>
    <submittedName>
        <fullName evidence="1">Uncharacterized protein</fullName>
    </submittedName>
</protein>
<evidence type="ECO:0000313" key="1">
    <source>
        <dbReference type="EMBL" id="SDZ32045.1"/>
    </source>
</evidence>
<organism evidence="1 2">
    <name type="scientific">Rhodonellum ikkaensis</name>
    <dbReference type="NCBI Taxonomy" id="336829"/>
    <lineage>
        <taxon>Bacteria</taxon>
        <taxon>Pseudomonadati</taxon>
        <taxon>Bacteroidota</taxon>
        <taxon>Cytophagia</taxon>
        <taxon>Cytophagales</taxon>
        <taxon>Cytophagaceae</taxon>
        <taxon>Rhodonellum</taxon>
    </lineage>
</organism>
<name>A0A1H3S389_9BACT</name>
<accession>A0A1H3S389</accession>
<gene>
    <name evidence="1" type="ORF">SAMN05444412_11053</name>
</gene>
<proteinExistence type="predicted"/>
<reference evidence="1 2" key="1">
    <citation type="submission" date="2016-10" db="EMBL/GenBank/DDBJ databases">
        <authorList>
            <person name="Varghese N."/>
            <person name="Submissions S."/>
        </authorList>
    </citation>
    <scope>NUCLEOTIDE SEQUENCE [LARGE SCALE GENOMIC DNA]</scope>
    <source>
        <strain evidence="1 2">DSM 17997</strain>
    </source>
</reference>
<comment type="caution">
    <text evidence="1">The sequence shown here is derived from an EMBL/GenBank/DDBJ whole genome shotgun (WGS) entry which is preliminary data.</text>
</comment>
<keyword evidence="2" id="KW-1185">Reference proteome</keyword>
<dbReference type="EMBL" id="FNQC01000010">
    <property type="protein sequence ID" value="SDZ32045.1"/>
    <property type="molecule type" value="Genomic_DNA"/>
</dbReference>
<evidence type="ECO:0000313" key="2">
    <source>
        <dbReference type="Proteomes" id="UP000199663"/>
    </source>
</evidence>